<keyword evidence="2" id="KW-1185">Reference proteome</keyword>
<dbReference type="EMBL" id="BTSY01000003">
    <property type="protein sequence ID" value="GMT20813.1"/>
    <property type="molecule type" value="Genomic_DNA"/>
</dbReference>
<accession>A0AAV5VR66</accession>
<dbReference type="Proteomes" id="UP001432322">
    <property type="component" value="Unassembled WGS sequence"/>
</dbReference>
<proteinExistence type="predicted"/>
<evidence type="ECO:0000313" key="2">
    <source>
        <dbReference type="Proteomes" id="UP001432322"/>
    </source>
</evidence>
<dbReference type="AlphaFoldDB" id="A0AAV5VR66"/>
<organism evidence="1 2">
    <name type="scientific">Pristionchus fissidentatus</name>
    <dbReference type="NCBI Taxonomy" id="1538716"/>
    <lineage>
        <taxon>Eukaryota</taxon>
        <taxon>Metazoa</taxon>
        <taxon>Ecdysozoa</taxon>
        <taxon>Nematoda</taxon>
        <taxon>Chromadorea</taxon>
        <taxon>Rhabditida</taxon>
        <taxon>Rhabditina</taxon>
        <taxon>Diplogasteromorpha</taxon>
        <taxon>Diplogasteroidea</taxon>
        <taxon>Neodiplogasteridae</taxon>
        <taxon>Pristionchus</taxon>
    </lineage>
</organism>
<protein>
    <submittedName>
        <fullName evidence="1">Uncharacterized protein</fullName>
    </submittedName>
</protein>
<reference evidence="1" key="1">
    <citation type="submission" date="2023-10" db="EMBL/GenBank/DDBJ databases">
        <title>Genome assembly of Pristionchus species.</title>
        <authorList>
            <person name="Yoshida K."/>
            <person name="Sommer R.J."/>
        </authorList>
    </citation>
    <scope>NUCLEOTIDE SEQUENCE</scope>
    <source>
        <strain evidence="1">RS5133</strain>
    </source>
</reference>
<sequence>TAERYLHRGTLESDGFHFTTVETTGEIPSYFIGFSIYDPHECRLYLEDVDVSLLHILDVKTMIW</sequence>
<feature type="non-terminal residue" evidence="1">
    <location>
        <position position="1"/>
    </location>
</feature>
<evidence type="ECO:0000313" key="1">
    <source>
        <dbReference type="EMBL" id="GMT20813.1"/>
    </source>
</evidence>
<name>A0AAV5VR66_9BILA</name>
<comment type="caution">
    <text evidence="1">The sequence shown here is derived from an EMBL/GenBank/DDBJ whole genome shotgun (WGS) entry which is preliminary data.</text>
</comment>
<gene>
    <name evidence="1" type="ORF">PFISCL1PPCAC_12110</name>
</gene>